<dbReference type="GO" id="GO:0003735">
    <property type="term" value="F:structural constituent of ribosome"/>
    <property type="evidence" value="ECO:0007669"/>
    <property type="project" value="InterPro"/>
</dbReference>
<dbReference type="PROSITE" id="PS00732">
    <property type="entry name" value="RIBOSOMAL_S16"/>
    <property type="match status" value="1"/>
</dbReference>
<keyword evidence="2 4" id="KW-0689">Ribosomal protein</keyword>
<name>A0AAV5QJM3_9ASCO</name>
<dbReference type="Proteomes" id="UP001360560">
    <property type="component" value="Unassembled WGS sequence"/>
</dbReference>
<dbReference type="GO" id="GO:0032543">
    <property type="term" value="P:mitochondrial translation"/>
    <property type="evidence" value="ECO:0007669"/>
    <property type="project" value="TreeGrafter"/>
</dbReference>
<dbReference type="PANTHER" id="PTHR12919">
    <property type="entry name" value="30S RIBOSOMAL PROTEIN S16"/>
    <property type="match status" value="1"/>
</dbReference>
<keyword evidence="5" id="KW-1185">Reference proteome</keyword>
<dbReference type="Pfam" id="PF00886">
    <property type="entry name" value="Ribosomal_S16"/>
    <property type="match status" value="1"/>
</dbReference>
<proteinExistence type="inferred from homology"/>
<dbReference type="InterPro" id="IPR023803">
    <property type="entry name" value="Ribosomal_bS16_dom_sf"/>
</dbReference>
<dbReference type="Gene3D" id="3.30.1320.10">
    <property type="match status" value="1"/>
</dbReference>
<dbReference type="GO" id="GO:0005763">
    <property type="term" value="C:mitochondrial small ribosomal subunit"/>
    <property type="evidence" value="ECO:0007669"/>
    <property type="project" value="TreeGrafter"/>
</dbReference>
<dbReference type="RefSeq" id="XP_064851886.1">
    <property type="nucleotide sequence ID" value="XM_064995814.1"/>
</dbReference>
<dbReference type="FunFam" id="3.30.1320.10:FF:000013">
    <property type="entry name" value="Mitochondrial ribosomal protein"/>
    <property type="match status" value="1"/>
</dbReference>
<comment type="caution">
    <text evidence="4">The sequence shown here is derived from an EMBL/GenBank/DDBJ whole genome shotgun (WGS) entry which is preliminary data.</text>
</comment>
<dbReference type="EMBL" id="BTFZ01000004">
    <property type="protein sequence ID" value="GMM34886.1"/>
    <property type="molecule type" value="Genomic_DNA"/>
</dbReference>
<organism evidence="4 5">
    <name type="scientific">Saccharomycopsis crataegensis</name>
    <dbReference type="NCBI Taxonomy" id="43959"/>
    <lineage>
        <taxon>Eukaryota</taxon>
        <taxon>Fungi</taxon>
        <taxon>Dikarya</taxon>
        <taxon>Ascomycota</taxon>
        <taxon>Saccharomycotina</taxon>
        <taxon>Saccharomycetes</taxon>
        <taxon>Saccharomycopsidaceae</taxon>
        <taxon>Saccharomycopsis</taxon>
    </lineage>
</organism>
<dbReference type="NCBIfam" id="TIGR00002">
    <property type="entry name" value="S16"/>
    <property type="match status" value="1"/>
</dbReference>
<dbReference type="GeneID" id="90072865"/>
<dbReference type="SUPFAM" id="SSF54565">
    <property type="entry name" value="Ribosomal protein S16"/>
    <property type="match status" value="1"/>
</dbReference>
<evidence type="ECO:0000313" key="5">
    <source>
        <dbReference type="Proteomes" id="UP001360560"/>
    </source>
</evidence>
<gene>
    <name evidence="4" type="ORF">DASC09_022110</name>
</gene>
<dbReference type="PANTHER" id="PTHR12919:SF20">
    <property type="entry name" value="SMALL RIBOSOMAL SUBUNIT PROTEIN BS16M"/>
    <property type="match status" value="1"/>
</dbReference>
<comment type="similarity">
    <text evidence="1">Belongs to the bacterial ribosomal protein bS16 family.</text>
</comment>
<evidence type="ECO:0000256" key="1">
    <source>
        <dbReference type="ARBA" id="ARBA00006668"/>
    </source>
</evidence>
<dbReference type="HAMAP" id="MF_00385">
    <property type="entry name" value="Ribosomal_bS16"/>
    <property type="match status" value="1"/>
</dbReference>
<reference evidence="4 5" key="1">
    <citation type="journal article" date="2023" name="Elife">
        <title>Identification of key yeast species and microbe-microbe interactions impacting larval growth of Drosophila in the wild.</title>
        <authorList>
            <person name="Mure A."/>
            <person name="Sugiura Y."/>
            <person name="Maeda R."/>
            <person name="Honda K."/>
            <person name="Sakurai N."/>
            <person name="Takahashi Y."/>
            <person name="Watada M."/>
            <person name="Katoh T."/>
            <person name="Gotoh A."/>
            <person name="Gotoh Y."/>
            <person name="Taniguchi I."/>
            <person name="Nakamura K."/>
            <person name="Hayashi T."/>
            <person name="Katayama T."/>
            <person name="Uemura T."/>
            <person name="Hattori Y."/>
        </authorList>
    </citation>
    <scope>NUCLEOTIDE SEQUENCE [LARGE SCALE GENOMIC DNA]</scope>
    <source>
        <strain evidence="4 5">SC-9</strain>
    </source>
</reference>
<keyword evidence="3" id="KW-0687">Ribonucleoprotein</keyword>
<dbReference type="InterPro" id="IPR000307">
    <property type="entry name" value="Ribosomal_bS16"/>
</dbReference>
<dbReference type="AlphaFoldDB" id="A0AAV5QJM3"/>
<sequence>MKGIVRIRLARFGRKHSPVYNIVVSRARTGRDTKPIEVIGTYNPIPAPLPLELKKQGARPVKDVALDFSRAKYWLGVGAQPTEPIVKLFKKAGILNMEWPAPSEVLKPINDKVAVPQKDILE</sequence>
<evidence type="ECO:0000313" key="4">
    <source>
        <dbReference type="EMBL" id="GMM34886.1"/>
    </source>
</evidence>
<accession>A0AAV5QJM3</accession>
<dbReference type="InterPro" id="IPR020592">
    <property type="entry name" value="Ribosomal_bS16_CS"/>
</dbReference>
<evidence type="ECO:0000256" key="3">
    <source>
        <dbReference type="ARBA" id="ARBA00023274"/>
    </source>
</evidence>
<protein>
    <submittedName>
        <fullName evidence="4">Mitochondrial 37S ribosomal protein</fullName>
    </submittedName>
</protein>
<evidence type="ECO:0000256" key="2">
    <source>
        <dbReference type="ARBA" id="ARBA00022980"/>
    </source>
</evidence>